<dbReference type="InterPro" id="IPR036116">
    <property type="entry name" value="FN3_sf"/>
</dbReference>
<dbReference type="Pfam" id="PF18962">
    <property type="entry name" value="Por_Secre_tail"/>
    <property type="match status" value="1"/>
</dbReference>
<feature type="domain" description="Fibronectin type-III" evidence="4">
    <location>
        <begin position="134"/>
        <end position="224"/>
    </location>
</feature>
<keyword evidence="1 3" id="KW-0732">Signal</keyword>
<keyword evidence="2" id="KW-0677">Repeat</keyword>
<organism evidence="5 6">
    <name type="scientific">Flavobacterium pallidum</name>
    <dbReference type="NCBI Taxonomy" id="2172098"/>
    <lineage>
        <taxon>Bacteria</taxon>
        <taxon>Pseudomonadati</taxon>
        <taxon>Bacteroidota</taxon>
        <taxon>Flavobacteriia</taxon>
        <taxon>Flavobacteriales</taxon>
        <taxon>Flavobacteriaceae</taxon>
        <taxon>Flavobacterium</taxon>
    </lineage>
</organism>
<dbReference type="NCBIfam" id="NF038128">
    <property type="entry name" value="choice_anch_J"/>
    <property type="match status" value="3"/>
</dbReference>
<dbReference type="CDD" id="cd00063">
    <property type="entry name" value="FN3"/>
    <property type="match status" value="4"/>
</dbReference>
<feature type="signal peptide" evidence="3">
    <location>
        <begin position="1"/>
        <end position="19"/>
    </location>
</feature>
<proteinExistence type="predicted"/>
<dbReference type="PANTHER" id="PTHR46708">
    <property type="entry name" value="TENASCIN"/>
    <property type="match status" value="1"/>
</dbReference>
<dbReference type="OrthoDB" id="975384at2"/>
<evidence type="ECO:0000256" key="3">
    <source>
        <dbReference type="SAM" id="SignalP"/>
    </source>
</evidence>
<feature type="domain" description="Fibronectin type-III" evidence="4">
    <location>
        <begin position="641"/>
        <end position="731"/>
    </location>
</feature>
<reference evidence="5 6" key="1">
    <citation type="submission" date="2018-05" db="EMBL/GenBank/DDBJ databases">
        <title>Genome sequencing of Flavobacterium sp. HYN0049.</title>
        <authorList>
            <person name="Yi H."/>
            <person name="Baek C."/>
        </authorList>
    </citation>
    <scope>NUCLEOTIDE SEQUENCE [LARGE SCALE GENOMIC DNA]</scope>
    <source>
        <strain evidence="5 6">HYN0049</strain>
    </source>
</reference>
<name>A0A2S1SJW7_9FLAO</name>
<protein>
    <recommendedName>
        <fullName evidence="4">Fibronectin type-III domain-containing protein</fullName>
    </recommendedName>
</protein>
<evidence type="ECO:0000256" key="2">
    <source>
        <dbReference type="ARBA" id="ARBA00022737"/>
    </source>
</evidence>
<dbReference type="SUPFAM" id="SSF49265">
    <property type="entry name" value="Fibronectin type III"/>
    <property type="match status" value="3"/>
</dbReference>
<dbReference type="InterPro" id="IPR026444">
    <property type="entry name" value="Secre_tail"/>
</dbReference>
<dbReference type="PANTHER" id="PTHR46708:SF2">
    <property type="entry name" value="FIBRONECTIN TYPE-III DOMAIN-CONTAINING PROTEIN"/>
    <property type="match status" value="1"/>
</dbReference>
<keyword evidence="6" id="KW-1185">Reference proteome</keyword>
<dbReference type="InterPro" id="IPR050991">
    <property type="entry name" value="ECM_Regulatory_Proteins"/>
</dbReference>
<evidence type="ECO:0000259" key="4">
    <source>
        <dbReference type="PROSITE" id="PS50853"/>
    </source>
</evidence>
<gene>
    <name evidence="5" type="ORF">HYN49_12950</name>
</gene>
<dbReference type="Pfam" id="PF00041">
    <property type="entry name" value="fn3"/>
    <property type="match status" value="1"/>
</dbReference>
<dbReference type="EMBL" id="CP029187">
    <property type="protein sequence ID" value="AWI26730.1"/>
    <property type="molecule type" value="Genomic_DNA"/>
</dbReference>
<dbReference type="PROSITE" id="PS50853">
    <property type="entry name" value="FN3"/>
    <property type="match status" value="4"/>
</dbReference>
<dbReference type="Proteomes" id="UP000244937">
    <property type="component" value="Chromosome"/>
</dbReference>
<dbReference type="KEGG" id="fpal:HYN49_12950"/>
<dbReference type="AlphaFoldDB" id="A0A2S1SJW7"/>
<dbReference type="SMART" id="SM00060">
    <property type="entry name" value="FN3"/>
    <property type="match status" value="4"/>
</dbReference>
<dbReference type="InterPro" id="IPR013783">
    <property type="entry name" value="Ig-like_fold"/>
</dbReference>
<dbReference type="NCBIfam" id="TIGR04183">
    <property type="entry name" value="Por_Secre_tail"/>
    <property type="match status" value="1"/>
</dbReference>
<sequence>MKKITLLLFLLLSAVTGFSQCIRTYKYPSQTVISNNLGMPQTISDSNWTVDDYAQVSNIAVGSDYVFTCSIGATENYITVTDLSDNIIASGESPLTVNAIAADEVKLHYSDDAACAGSQGGHTTTLQIILTCPVPLNVMVTNILMTSADFIWEAGGAETAWEVLVLPEGSPSPGPSTSGTPVTTMSYTATALTQATDYVFYVRANCGSEFSPWTLATDFTTACNGISAFNESFDGVSTPDLPTCWNTIIRGAELSEYAQIGTENFEPVHSGPNAVRLDNSDSSGDYDLILVSPNLSNLGAGTHRIKFYASGFANLQVGTLDNFSDSAVFTPLEEVSITEDATQYTVDFSGYTGTDTYIGFRMNSTDIYTSIFIDDILWEQNPTCPDVTEITIPAIGTATATVSWVAGGSETAWQIAVGPTSVSDPNTLTPLASADVSKDITGLTDNTDYKVWVRSMCAGGTDAGAWIGPVTFTTACLPIANFYENFDSVNTPELPGCWTAILRGPTISDYATINTVDFDPIHSAPNSVEMYNSSSETAGADDIILVSPNLSTLGSGTHRMKFYAKNPGSLQVGTMDMNSNDGMFSIMEEITTTSQTAQYTVDFSSYSGSDTYVAIRLNNSDMYTSIELDDIKWEVNPSCPDVTDVTVPATTIDGATVNWIANGGEASWNIAVGPASTTDPDTLTFVTSTSETKDITGLTDNTDYKVWVRSVCAGNDNGAWIGPVSFTTACIATANFSENFDSTNTGDLPGCWTAILRGPSISEYANVGVVDWTEVHSNPNSVQLNNDNSDTTGDNDVILVSPNLSTLSLGTYRLKFYAKYTGNLQIGTMDSNTDSGVFNLVEEISTVDAVTEYKIDFSTYTGSDTYVAIRLNSGPYTSIFLDNIVWEISPTCPDVTEVMVNGVTTSTADVSWVSNGTESQWQTAYTLATVNDPTTATPASSSNQYATISGLTPATQYNVWVRSVCAGGTDLGAWIGPVQFSTLCEPVGLPFVEDFESATAPGLPICGNVVNLGAGNEWYVGDGENQAVDAGFTSKTLTYMYDFDNGANTWYFTGGMMLQAGVDYNISYRYGDNDVDTFTEDLKVMAGTSPSADDMSIDIANYSAINSGAAIQELITFTVPADGVYYFGFNAYSSANQYFIYVDDIHVDIALSTPGIENDKFSYYPNPVKNVLTLTNTKNITSVEVYNMIGQRLIVKNDNSTTSKVDMSALPNGSYVVKMTADGMTKTVKVLKQ</sequence>
<feature type="domain" description="Fibronectin type-III" evidence="4">
    <location>
        <begin position="381"/>
        <end position="477"/>
    </location>
</feature>
<evidence type="ECO:0000313" key="6">
    <source>
        <dbReference type="Proteomes" id="UP000244937"/>
    </source>
</evidence>
<accession>A0A2S1SJW7</accession>
<dbReference type="InterPro" id="IPR003961">
    <property type="entry name" value="FN3_dom"/>
</dbReference>
<dbReference type="Gene3D" id="2.60.40.10">
    <property type="entry name" value="Immunoglobulins"/>
    <property type="match status" value="4"/>
</dbReference>
<dbReference type="Gene3D" id="2.60.120.200">
    <property type="match status" value="4"/>
</dbReference>
<feature type="domain" description="Fibronectin type-III" evidence="4">
    <location>
        <begin position="894"/>
        <end position="986"/>
    </location>
</feature>
<feature type="chain" id="PRO_5015540599" description="Fibronectin type-III domain-containing protein" evidence="3">
    <location>
        <begin position="20"/>
        <end position="1233"/>
    </location>
</feature>
<evidence type="ECO:0000313" key="5">
    <source>
        <dbReference type="EMBL" id="AWI26730.1"/>
    </source>
</evidence>
<evidence type="ECO:0000256" key="1">
    <source>
        <dbReference type="ARBA" id="ARBA00022729"/>
    </source>
</evidence>